<proteinExistence type="predicted"/>
<feature type="binding site" evidence="3">
    <location>
        <position position="414"/>
    </location>
    <ligand>
        <name>Mn(2+)</name>
        <dbReference type="ChEBI" id="CHEBI:29035"/>
        <label>2</label>
    </ligand>
</feature>
<reference evidence="7" key="1">
    <citation type="submission" date="2022-11" db="EMBL/GenBank/DDBJ databases">
        <title>Chromosomal genome sequence assembly and mating type (MAT) locus characterization of the leprose asexual lichenized fungus Lepraria neglecta (Nyl.) Erichsen.</title>
        <authorList>
            <person name="Allen J.L."/>
            <person name="Pfeffer B."/>
        </authorList>
    </citation>
    <scope>NUCLEOTIDE SEQUENCE</scope>
    <source>
        <strain evidence="7">Allen 5258</strain>
    </source>
</reference>
<dbReference type="InterPro" id="IPR011051">
    <property type="entry name" value="RmlC_Cupin_sf"/>
</dbReference>
<feature type="chain" id="PRO_5042095954" description="Cupin type-1 domain-containing protein" evidence="5">
    <location>
        <begin position="23"/>
        <end position="503"/>
    </location>
</feature>
<dbReference type="Pfam" id="PF00190">
    <property type="entry name" value="Cupin_1"/>
    <property type="match status" value="2"/>
</dbReference>
<dbReference type="AlphaFoldDB" id="A0AAE0DNA1"/>
<evidence type="ECO:0000256" key="2">
    <source>
        <dbReference type="PIRSR" id="PIRSR617774-1"/>
    </source>
</evidence>
<feature type="domain" description="Cupin type-1" evidence="6">
    <location>
        <begin position="323"/>
        <end position="464"/>
    </location>
</feature>
<keyword evidence="8" id="KW-1185">Reference proteome</keyword>
<organism evidence="7 8">
    <name type="scientific">Lepraria neglecta</name>
    <dbReference type="NCBI Taxonomy" id="209136"/>
    <lineage>
        <taxon>Eukaryota</taxon>
        <taxon>Fungi</taxon>
        <taxon>Dikarya</taxon>
        <taxon>Ascomycota</taxon>
        <taxon>Pezizomycotina</taxon>
        <taxon>Lecanoromycetes</taxon>
        <taxon>OSLEUM clade</taxon>
        <taxon>Lecanoromycetidae</taxon>
        <taxon>Lecanorales</taxon>
        <taxon>Lecanorineae</taxon>
        <taxon>Stereocaulaceae</taxon>
        <taxon>Lepraria</taxon>
    </lineage>
</organism>
<dbReference type="InterPro" id="IPR006045">
    <property type="entry name" value="Cupin_1"/>
</dbReference>
<evidence type="ECO:0000256" key="4">
    <source>
        <dbReference type="SAM" id="MobiDB-lite"/>
    </source>
</evidence>
<dbReference type="SMART" id="SM00835">
    <property type="entry name" value="Cupin_1"/>
    <property type="match status" value="2"/>
</dbReference>
<evidence type="ECO:0000259" key="6">
    <source>
        <dbReference type="SMART" id="SM00835"/>
    </source>
</evidence>
<dbReference type="SUPFAM" id="SSF51182">
    <property type="entry name" value="RmlC-like cupins"/>
    <property type="match status" value="1"/>
</dbReference>
<protein>
    <recommendedName>
        <fullName evidence="6">Cupin type-1 domain-containing protein</fullName>
    </recommendedName>
</protein>
<dbReference type="EMBL" id="JASNWA010000007">
    <property type="protein sequence ID" value="KAK3173338.1"/>
    <property type="molecule type" value="Genomic_DNA"/>
</dbReference>
<evidence type="ECO:0000256" key="3">
    <source>
        <dbReference type="PIRSR" id="PIRSR617774-2"/>
    </source>
</evidence>
<dbReference type="Gene3D" id="2.60.120.10">
    <property type="entry name" value="Jelly Rolls"/>
    <property type="match status" value="2"/>
</dbReference>
<comment type="cofactor">
    <cofactor evidence="3">
        <name>Mn(2+)</name>
        <dbReference type="ChEBI" id="CHEBI:29035"/>
    </cofactor>
    <text evidence="3">Binds 2 manganese ions per subunit.</text>
</comment>
<dbReference type="InterPro" id="IPR051610">
    <property type="entry name" value="GPI/OXD"/>
</dbReference>
<dbReference type="InterPro" id="IPR014710">
    <property type="entry name" value="RmlC-like_jellyroll"/>
</dbReference>
<evidence type="ECO:0000256" key="5">
    <source>
        <dbReference type="SAM" id="SignalP"/>
    </source>
</evidence>
<comment type="caution">
    <text evidence="7">The sequence shown here is derived from an EMBL/GenBank/DDBJ whole genome shotgun (WGS) entry which is preliminary data.</text>
</comment>
<gene>
    <name evidence="7" type="ORF">OEA41_006667</name>
</gene>
<dbReference type="CDD" id="cd20305">
    <property type="entry name" value="cupin_OxDC_C"/>
    <property type="match status" value="1"/>
</dbReference>
<feature type="binding site" evidence="3">
    <location>
        <position position="375"/>
    </location>
    <ligand>
        <name>Mn(2+)</name>
        <dbReference type="ChEBI" id="CHEBI:29035"/>
        <label>2</label>
    </ligand>
</feature>
<feature type="domain" description="Cupin type-1" evidence="6">
    <location>
        <begin position="143"/>
        <end position="285"/>
    </location>
</feature>
<feature type="region of interest" description="Disordered" evidence="4">
    <location>
        <begin position="35"/>
        <end position="68"/>
    </location>
</feature>
<keyword evidence="5" id="KW-0732">Signal</keyword>
<dbReference type="GO" id="GO:0046872">
    <property type="term" value="F:metal ion binding"/>
    <property type="evidence" value="ECO:0007669"/>
    <property type="project" value="UniProtKB-KW"/>
</dbReference>
<feature type="compositionally biased region" description="Low complexity" evidence="4">
    <location>
        <begin position="36"/>
        <end position="54"/>
    </location>
</feature>
<dbReference type="Proteomes" id="UP001276659">
    <property type="component" value="Unassembled WGS sequence"/>
</dbReference>
<feature type="binding site" evidence="3">
    <location>
        <position position="190"/>
    </location>
    <ligand>
        <name>Mn(2+)</name>
        <dbReference type="ChEBI" id="CHEBI:29035"/>
        <label>1</label>
    </ligand>
</feature>
<evidence type="ECO:0000256" key="1">
    <source>
        <dbReference type="ARBA" id="ARBA00022723"/>
    </source>
</evidence>
<dbReference type="InterPro" id="IPR017774">
    <property type="entry name" value="Bicupin_oxalate_deCO2ase/Oxase"/>
</dbReference>
<feature type="binding site" evidence="3">
    <location>
        <position position="188"/>
    </location>
    <ligand>
        <name>Mn(2+)</name>
        <dbReference type="ChEBI" id="CHEBI:29035"/>
        <label>1</label>
    </ligand>
</feature>
<sequence>MLPVAKLFSACLTGHLIPYISAAAIGSGQSLPIAIPSGQSPGPPGSSGSVYGSPALVGPDGNPVDTADSAVLSNSDLVPGQQEDADLGLYLDLSEAQNPQPIRGTGGGTDPGPRNMIYEKSNPDLYAPPGTDAGDVDNLKWPMGLSFNRPGLKRAGFARQQNINELPAATEMAGVDMHLEPNAYRELHWHQANEWSYIFNGSVRVGAVDEAGQTSYDDLNAGDVWFFPAGKPHTIQALDKGVEFLLVFDSSSFSEENTFLASELFLRTPKSVLAKNLKTDVSSFDNIPQDQLYIFPGTPAPATLSAQNITGPAGSISTNPYTYHFSQQEPYIVDGGSVKILDPTTFPIAANFSVAYVTVQPGAMREIHWHTDSDEWNFFISGSARMTVFSAPTASRTFDLAEGDVGYVPFPDSHYIENTGDIDVVYLEVLQAPKFTDISVAQWLGLTPPQVVKDTLSLPDEVVANLPKYKNYIVPGNTNLTTTNFTGEGPVGTNYTGNGPIMI</sequence>
<feature type="binding site" evidence="3">
    <location>
        <position position="368"/>
    </location>
    <ligand>
        <name>Mn(2+)</name>
        <dbReference type="ChEBI" id="CHEBI:29035"/>
        <label>2</label>
    </ligand>
</feature>
<feature type="signal peptide" evidence="5">
    <location>
        <begin position="1"/>
        <end position="22"/>
    </location>
</feature>
<keyword evidence="1 3" id="KW-0479">Metal-binding</keyword>
<evidence type="ECO:0000313" key="8">
    <source>
        <dbReference type="Proteomes" id="UP001276659"/>
    </source>
</evidence>
<accession>A0AAE0DNA1</accession>
<feature type="binding site" evidence="3">
    <location>
        <position position="233"/>
    </location>
    <ligand>
        <name>Mn(2+)</name>
        <dbReference type="ChEBI" id="CHEBI:29035"/>
        <label>1</label>
    </ligand>
</feature>
<feature type="active site" description="Proton donor" evidence="2">
    <location>
        <position position="428"/>
    </location>
</feature>
<name>A0AAE0DNA1_9LECA</name>
<feature type="binding site" evidence="3">
    <location>
        <position position="370"/>
    </location>
    <ligand>
        <name>Mn(2+)</name>
        <dbReference type="ChEBI" id="CHEBI:29035"/>
        <label>2</label>
    </ligand>
</feature>
<feature type="binding site" evidence="3">
    <location>
        <position position="194"/>
    </location>
    <ligand>
        <name>Mn(2+)</name>
        <dbReference type="ChEBI" id="CHEBI:29035"/>
        <label>1</label>
    </ligand>
</feature>
<evidence type="ECO:0000313" key="7">
    <source>
        <dbReference type="EMBL" id="KAK3173338.1"/>
    </source>
</evidence>
<keyword evidence="3" id="KW-0464">Manganese</keyword>
<dbReference type="PANTHER" id="PTHR35848:SF9">
    <property type="entry name" value="SLL1358 PROTEIN"/>
    <property type="match status" value="1"/>
</dbReference>
<dbReference type="NCBIfam" id="TIGR03404">
    <property type="entry name" value="bicupin_oxalic"/>
    <property type="match status" value="1"/>
</dbReference>
<dbReference type="GO" id="GO:0033609">
    <property type="term" value="P:oxalate metabolic process"/>
    <property type="evidence" value="ECO:0007669"/>
    <property type="project" value="InterPro"/>
</dbReference>
<dbReference type="PANTHER" id="PTHR35848">
    <property type="entry name" value="OXALATE-BINDING PROTEIN"/>
    <property type="match status" value="1"/>
</dbReference>